<sequence>MILDGMSTRPRTALAAALLLVLAGCGTGGTGTAEPGPTQTVAAPVTAERTHPPAPAPAAPTPAWTPPPLDLASLPVADPWAVLPRAVPDPDPGAVPSGQLVAPSTPAGAPLYDAPRGEAFALLPVAAYQGDTAYPVVAQEGDWYQVMLVVRRGLPSEVGPSGVNEATGWVWAGDVTTSTTDLRITATLSTGEVTLWRGEEVLARTGAGIGTPETPTPVTRTFVMSIYPDPNATYSRLFVTFGAHSPTLDQFSGGPAPIAIHAYPSHSGAISNGCLRIPADMLDAFAGVPLGTPVLITA</sequence>
<comment type="caution">
    <text evidence="10">The sequence shown here is derived from an EMBL/GenBank/DDBJ whole genome shotgun (WGS) entry which is preliminary data.</text>
</comment>
<dbReference type="AlphaFoldDB" id="A0A4Y3KQ87"/>
<keyword evidence="8" id="KW-0732">Signal</keyword>
<evidence type="ECO:0000256" key="2">
    <source>
        <dbReference type="ARBA" id="ARBA00022679"/>
    </source>
</evidence>
<reference evidence="10" key="1">
    <citation type="submission" date="2019-06" db="EMBL/GenBank/DDBJ databases">
        <title>Whole genome shotgun sequence of Cellulomonas cellasea NBRC 3753.</title>
        <authorList>
            <person name="Hosoyama A."/>
            <person name="Uohara A."/>
            <person name="Ohji S."/>
            <person name="Ichikawa N."/>
        </authorList>
    </citation>
    <scope>NUCLEOTIDE SEQUENCE [LARGE SCALE GENOMIC DNA]</scope>
    <source>
        <strain evidence="10">NBRC 3753</strain>
    </source>
</reference>
<dbReference type="Pfam" id="PF03734">
    <property type="entry name" value="YkuD"/>
    <property type="match status" value="1"/>
</dbReference>
<evidence type="ECO:0000256" key="5">
    <source>
        <dbReference type="ARBA" id="ARBA00023316"/>
    </source>
</evidence>
<keyword evidence="3 6" id="KW-0133">Cell shape</keyword>
<evidence type="ECO:0000256" key="4">
    <source>
        <dbReference type="ARBA" id="ARBA00022984"/>
    </source>
</evidence>
<evidence type="ECO:0000256" key="8">
    <source>
        <dbReference type="SAM" id="SignalP"/>
    </source>
</evidence>
<evidence type="ECO:0000313" key="11">
    <source>
        <dbReference type="Proteomes" id="UP000317046"/>
    </source>
</evidence>
<dbReference type="PROSITE" id="PS52029">
    <property type="entry name" value="LD_TPASE"/>
    <property type="match status" value="1"/>
</dbReference>
<organism evidence="10 11">
    <name type="scientific">Cellulomonas cellasea</name>
    <dbReference type="NCBI Taxonomy" id="43670"/>
    <lineage>
        <taxon>Bacteria</taxon>
        <taxon>Bacillati</taxon>
        <taxon>Actinomycetota</taxon>
        <taxon>Actinomycetes</taxon>
        <taxon>Micrococcales</taxon>
        <taxon>Cellulomonadaceae</taxon>
        <taxon>Cellulomonas</taxon>
    </lineage>
</organism>
<dbReference type="InterPro" id="IPR005490">
    <property type="entry name" value="LD_TPept_cat_dom"/>
</dbReference>
<dbReference type="SUPFAM" id="SSF141523">
    <property type="entry name" value="L,D-transpeptidase catalytic domain-like"/>
    <property type="match status" value="1"/>
</dbReference>
<keyword evidence="4 6" id="KW-0573">Peptidoglycan synthesis</keyword>
<dbReference type="GO" id="GO:0009252">
    <property type="term" value="P:peptidoglycan biosynthetic process"/>
    <property type="evidence" value="ECO:0007669"/>
    <property type="project" value="UniProtKB-UniPathway"/>
</dbReference>
<evidence type="ECO:0000259" key="9">
    <source>
        <dbReference type="PROSITE" id="PS52029"/>
    </source>
</evidence>
<dbReference type="CDD" id="cd16913">
    <property type="entry name" value="YkuD_like"/>
    <property type="match status" value="1"/>
</dbReference>
<keyword evidence="11" id="KW-1185">Reference proteome</keyword>
<feature type="signal peptide" evidence="8">
    <location>
        <begin position="1"/>
        <end position="33"/>
    </location>
</feature>
<evidence type="ECO:0000256" key="1">
    <source>
        <dbReference type="ARBA" id="ARBA00004752"/>
    </source>
</evidence>
<keyword evidence="5 6" id="KW-0961">Cell wall biogenesis/degradation</keyword>
<dbReference type="Proteomes" id="UP000317046">
    <property type="component" value="Unassembled WGS sequence"/>
</dbReference>
<keyword evidence="2" id="KW-0808">Transferase</keyword>
<dbReference type="GO" id="GO:0071555">
    <property type="term" value="P:cell wall organization"/>
    <property type="evidence" value="ECO:0007669"/>
    <property type="project" value="UniProtKB-UniRule"/>
</dbReference>
<feature type="active site" description="Proton donor/acceptor" evidence="6">
    <location>
        <position position="261"/>
    </location>
</feature>
<dbReference type="EMBL" id="BJLR01000001">
    <property type="protein sequence ID" value="GEA86087.1"/>
    <property type="molecule type" value="Genomic_DNA"/>
</dbReference>
<gene>
    <name evidence="10" type="ORF">CCE01nite_00360</name>
</gene>
<feature type="compositionally biased region" description="Pro residues" evidence="7">
    <location>
        <begin position="52"/>
        <end position="66"/>
    </location>
</feature>
<feature type="domain" description="L,D-TPase catalytic" evidence="9">
    <location>
        <begin position="182"/>
        <end position="297"/>
    </location>
</feature>
<evidence type="ECO:0000313" key="10">
    <source>
        <dbReference type="EMBL" id="GEA86087.1"/>
    </source>
</evidence>
<evidence type="ECO:0000256" key="6">
    <source>
        <dbReference type="PROSITE-ProRule" id="PRU01373"/>
    </source>
</evidence>
<evidence type="ECO:0000256" key="3">
    <source>
        <dbReference type="ARBA" id="ARBA00022960"/>
    </source>
</evidence>
<dbReference type="GO" id="GO:0008360">
    <property type="term" value="P:regulation of cell shape"/>
    <property type="evidence" value="ECO:0007669"/>
    <property type="project" value="UniProtKB-UniRule"/>
</dbReference>
<evidence type="ECO:0000256" key="7">
    <source>
        <dbReference type="SAM" id="MobiDB-lite"/>
    </source>
</evidence>
<protein>
    <recommendedName>
        <fullName evidence="9">L,D-TPase catalytic domain-containing protein</fullName>
    </recommendedName>
</protein>
<comment type="pathway">
    <text evidence="1 6">Cell wall biogenesis; peptidoglycan biosynthesis.</text>
</comment>
<dbReference type="InterPro" id="IPR038063">
    <property type="entry name" value="Transpep_catalytic_dom"/>
</dbReference>
<feature type="active site" description="Nucleophile" evidence="6">
    <location>
        <position position="274"/>
    </location>
</feature>
<feature type="region of interest" description="Disordered" evidence="7">
    <location>
        <begin position="47"/>
        <end position="66"/>
    </location>
</feature>
<dbReference type="Gene3D" id="2.40.440.10">
    <property type="entry name" value="L,D-transpeptidase catalytic domain-like"/>
    <property type="match status" value="1"/>
</dbReference>
<name>A0A4Y3KQ87_9CELL</name>
<accession>A0A4Y3KQ87</accession>
<dbReference type="GO" id="GO:0016740">
    <property type="term" value="F:transferase activity"/>
    <property type="evidence" value="ECO:0007669"/>
    <property type="project" value="UniProtKB-KW"/>
</dbReference>
<feature type="chain" id="PRO_5021306778" description="L,D-TPase catalytic domain-containing protein" evidence="8">
    <location>
        <begin position="34"/>
        <end position="298"/>
    </location>
</feature>
<proteinExistence type="predicted"/>
<dbReference type="UniPathway" id="UPA00219"/>